<proteinExistence type="predicted"/>
<feature type="transmembrane region" description="Helical" evidence="1">
    <location>
        <begin position="217"/>
        <end position="237"/>
    </location>
</feature>
<gene>
    <name evidence="3" type="ORF">DSLASN_43210</name>
</gene>
<reference evidence="3 4" key="1">
    <citation type="submission" date="2021-02" db="EMBL/GenBank/DDBJ databases">
        <title>Complete genome of Desulfoluna sp. strain ASN36.</title>
        <authorList>
            <person name="Takahashi A."/>
            <person name="Kojima H."/>
            <person name="Fukui M."/>
        </authorList>
    </citation>
    <scope>NUCLEOTIDE SEQUENCE [LARGE SCALE GENOMIC DNA]</scope>
    <source>
        <strain evidence="3 4">ASN36</strain>
    </source>
</reference>
<dbReference type="Gene3D" id="3.30.450.290">
    <property type="match status" value="1"/>
</dbReference>
<feature type="domain" description="Tll0287-like" evidence="2">
    <location>
        <begin position="79"/>
        <end position="200"/>
    </location>
</feature>
<sequence length="316" mass="35561">MTDEETSILSVAAVISVVVWTGFMAVLCLWNITNEKEQTHKLLEFQCQAMFAEVVTTRSWNASHGGVYVPVTPQIRPNPYLNVTDRDVTTLSGMQLTKINPAYMTRQIGEIAAARHQVWFHLTSDNPIRPENVPDDWEARALKGFVEKGADFSEFISTEECSGHFRYMAPLWVEESCLTCHGDQGYKKGDLRGGISVSVSADPVLAIQTDAIQKSTIGFFSVWVVGFFGICLGYRLLKTEESKRRDLISELQVSLSEVKTLSGLLPICAHCKRIRDDKGYWEQIESYIQKHSDAEFSHGICRECINELYPDLGIPE</sequence>
<keyword evidence="1" id="KW-0812">Transmembrane</keyword>
<dbReference type="Proteomes" id="UP001320148">
    <property type="component" value="Chromosome"/>
</dbReference>
<organism evidence="3 4">
    <name type="scientific">Desulfoluna limicola</name>
    <dbReference type="NCBI Taxonomy" id="2810562"/>
    <lineage>
        <taxon>Bacteria</taxon>
        <taxon>Pseudomonadati</taxon>
        <taxon>Thermodesulfobacteriota</taxon>
        <taxon>Desulfobacteria</taxon>
        <taxon>Desulfobacterales</taxon>
        <taxon>Desulfolunaceae</taxon>
        <taxon>Desulfoluna</taxon>
    </lineage>
</organism>
<dbReference type="RefSeq" id="WP_236890071.1">
    <property type="nucleotide sequence ID" value="NZ_AP024488.1"/>
</dbReference>
<accession>A0ABM7PMJ4</accession>
<keyword evidence="1" id="KW-1133">Transmembrane helix</keyword>
<evidence type="ECO:0000259" key="2">
    <source>
        <dbReference type="Pfam" id="PF11845"/>
    </source>
</evidence>
<dbReference type="InterPro" id="IPR021796">
    <property type="entry name" value="Tll0287-like_dom"/>
</dbReference>
<dbReference type="EMBL" id="AP024488">
    <property type="protein sequence ID" value="BCS98689.1"/>
    <property type="molecule type" value="Genomic_DNA"/>
</dbReference>
<keyword evidence="1" id="KW-0472">Membrane</keyword>
<evidence type="ECO:0000313" key="3">
    <source>
        <dbReference type="EMBL" id="BCS98689.1"/>
    </source>
</evidence>
<dbReference type="Pfam" id="PF11845">
    <property type="entry name" value="Tll0287-like"/>
    <property type="match status" value="1"/>
</dbReference>
<protein>
    <recommendedName>
        <fullName evidence="2">Tll0287-like domain-containing protein</fullName>
    </recommendedName>
</protein>
<feature type="transmembrane region" description="Helical" evidence="1">
    <location>
        <begin position="7"/>
        <end position="32"/>
    </location>
</feature>
<evidence type="ECO:0000256" key="1">
    <source>
        <dbReference type="SAM" id="Phobius"/>
    </source>
</evidence>
<name>A0ABM7PMJ4_9BACT</name>
<keyword evidence="4" id="KW-1185">Reference proteome</keyword>
<evidence type="ECO:0000313" key="4">
    <source>
        <dbReference type="Proteomes" id="UP001320148"/>
    </source>
</evidence>